<dbReference type="InterPro" id="IPR036890">
    <property type="entry name" value="HATPase_C_sf"/>
</dbReference>
<dbReference type="PROSITE" id="PS50885">
    <property type="entry name" value="HAMP"/>
    <property type="match status" value="1"/>
</dbReference>
<keyword evidence="5" id="KW-0808">Transferase</keyword>
<dbReference type="GO" id="GO:0016036">
    <property type="term" value="P:cellular response to phosphate starvation"/>
    <property type="evidence" value="ECO:0007669"/>
    <property type="project" value="TreeGrafter"/>
</dbReference>
<dbReference type="Pfam" id="PF02518">
    <property type="entry name" value="HATPase_c"/>
    <property type="match status" value="1"/>
</dbReference>
<dbReference type="SUPFAM" id="SSF47384">
    <property type="entry name" value="Homodimeric domain of signal transducing histidine kinase"/>
    <property type="match status" value="1"/>
</dbReference>
<dbReference type="EMBL" id="BSDY01000003">
    <property type="protein sequence ID" value="GLI55206.1"/>
    <property type="molecule type" value="Genomic_DNA"/>
</dbReference>
<dbReference type="InterPro" id="IPR003594">
    <property type="entry name" value="HATPase_dom"/>
</dbReference>
<dbReference type="SUPFAM" id="SSF158472">
    <property type="entry name" value="HAMP domain-like"/>
    <property type="match status" value="1"/>
</dbReference>
<comment type="caution">
    <text evidence="11">The sequence shown here is derived from an EMBL/GenBank/DDBJ whole genome shotgun (WGS) entry which is preliminary data.</text>
</comment>
<evidence type="ECO:0000313" key="12">
    <source>
        <dbReference type="Proteomes" id="UP001144471"/>
    </source>
</evidence>
<reference evidence="11" key="1">
    <citation type="submission" date="2022-12" db="EMBL/GenBank/DDBJ databases">
        <title>Reference genome sequencing for broad-spectrum identification of bacterial and archaeal isolates by mass spectrometry.</title>
        <authorList>
            <person name="Sekiguchi Y."/>
            <person name="Tourlousse D.M."/>
        </authorList>
    </citation>
    <scope>NUCLEOTIDE SEQUENCE</scope>
    <source>
        <strain evidence="11">10succ1</strain>
    </source>
</reference>
<dbReference type="InterPro" id="IPR004358">
    <property type="entry name" value="Sig_transdc_His_kin-like_C"/>
</dbReference>
<dbReference type="Pfam" id="PF00512">
    <property type="entry name" value="HisKA"/>
    <property type="match status" value="1"/>
</dbReference>
<dbReference type="SMART" id="SM00304">
    <property type="entry name" value="HAMP"/>
    <property type="match status" value="1"/>
</dbReference>
<comment type="catalytic activity">
    <reaction evidence="1">
        <text>ATP + protein L-histidine = ADP + protein N-phospho-L-histidine.</text>
        <dbReference type="EC" id="2.7.13.3"/>
    </reaction>
</comment>
<accession>A0A9W6GK32</accession>
<dbReference type="PROSITE" id="PS50109">
    <property type="entry name" value="HIS_KIN"/>
    <property type="match status" value="1"/>
</dbReference>
<protein>
    <recommendedName>
        <fullName evidence="3">histidine kinase</fullName>
        <ecNumber evidence="3">2.7.13.3</ecNumber>
    </recommendedName>
</protein>
<dbReference type="GO" id="GO:0000155">
    <property type="term" value="F:phosphorelay sensor kinase activity"/>
    <property type="evidence" value="ECO:0007669"/>
    <property type="project" value="InterPro"/>
</dbReference>
<keyword evidence="8" id="KW-0472">Membrane</keyword>
<organism evidence="11 12">
    <name type="scientific">Propionigenium maris DSM 9537</name>
    <dbReference type="NCBI Taxonomy" id="1123000"/>
    <lineage>
        <taxon>Bacteria</taxon>
        <taxon>Fusobacteriati</taxon>
        <taxon>Fusobacteriota</taxon>
        <taxon>Fusobacteriia</taxon>
        <taxon>Fusobacteriales</taxon>
        <taxon>Fusobacteriaceae</taxon>
        <taxon>Propionigenium</taxon>
    </lineage>
</organism>
<evidence type="ECO:0000256" key="7">
    <source>
        <dbReference type="ARBA" id="ARBA00023012"/>
    </source>
</evidence>
<dbReference type="PANTHER" id="PTHR45453:SF1">
    <property type="entry name" value="PHOSPHATE REGULON SENSOR PROTEIN PHOR"/>
    <property type="match status" value="1"/>
</dbReference>
<dbReference type="CDD" id="cd00075">
    <property type="entry name" value="HATPase"/>
    <property type="match status" value="1"/>
</dbReference>
<evidence type="ECO:0000256" key="3">
    <source>
        <dbReference type="ARBA" id="ARBA00012438"/>
    </source>
</evidence>
<keyword evidence="8" id="KW-1133">Transmembrane helix</keyword>
<dbReference type="Pfam" id="PF00672">
    <property type="entry name" value="HAMP"/>
    <property type="match status" value="1"/>
</dbReference>
<dbReference type="GO" id="GO:0004721">
    <property type="term" value="F:phosphoprotein phosphatase activity"/>
    <property type="evidence" value="ECO:0007669"/>
    <property type="project" value="TreeGrafter"/>
</dbReference>
<dbReference type="FunFam" id="1.10.287.130:FF:000001">
    <property type="entry name" value="Two-component sensor histidine kinase"/>
    <property type="match status" value="1"/>
</dbReference>
<dbReference type="EC" id="2.7.13.3" evidence="3"/>
<dbReference type="Gene3D" id="6.10.340.10">
    <property type="match status" value="1"/>
</dbReference>
<evidence type="ECO:0000259" key="9">
    <source>
        <dbReference type="PROSITE" id="PS50109"/>
    </source>
</evidence>
<dbReference type="Gene3D" id="3.30.565.10">
    <property type="entry name" value="Histidine kinase-like ATPase, C-terminal domain"/>
    <property type="match status" value="1"/>
</dbReference>
<dbReference type="PANTHER" id="PTHR45453">
    <property type="entry name" value="PHOSPHATE REGULON SENSOR PROTEIN PHOR"/>
    <property type="match status" value="1"/>
</dbReference>
<evidence type="ECO:0000256" key="1">
    <source>
        <dbReference type="ARBA" id="ARBA00000085"/>
    </source>
</evidence>
<feature type="domain" description="HAMP" evidence="10">
    <location>
        <begin position="180"/>
        <end position="233"/>
    </location>
</feature>
<evidence type="ECO:0000256" key="6">
    <source>
        <dbReference type="ARBA" id="ARBA00022777"/>
    </source>
</evidence>
<keyword evidence="4" id="KW-0597">Phosphoprotein</keyword>
<dbReference type="CDD" id="cd06225">
    <property type="entry name" value="HAMP"/>
    <property type="match status" value="1"/>
</dbReference>
<evidence type="ECO:0000256" key="4">
    <source>
        <dbReference type="ARBA" id="ARBA00022553"/>
    </source>
</evidence>
<comment type="subcellular location">
    <subcellularLocation>
        <location evidence="2">Membrane</location>
    </subcellularLocation>
</comment>
<keyword evidence="8" id="KW-0812">Transmembrane</keyword>
<dbReference type="SMART" id="SM00388">
    <property type="entry name" value="HisKA"/>
    <property type="match status" value="1"/>
</dbReference>
<dbReference type="GO" id="GO:0005886">
    <property type="term" value="C:plasma membrane"/>
    <property type="evidence" value="ECO:0007669"/>
    <property type="project" value="TreeGrafter"/>
</dbReference>
<dbReference type="PRINTS" id="PR00344">
    <property type="entry name" value="BCTRLSENSOR"/>
</dbReference>
<sequence length="457" mass="52664">MKFKSIRNRIVFTYVGVFLGTLLLLNIMIYVFSAGMIIRNKKEILETNRDFFIERMEGLHRERRVVSRERIEEEMKSIREHSGNFFIRISLNDEREAGGLPLEVEEAVRGSKKTILIDGEDREEYFYLSETYDYEGTEYLIEYVLVTDYEEYLKILVKALVIVELLGLVISLGAGIRTGNSLVRPITKISDITERITSENLSERLPVEGVEDELVRLSKLINNALERLEGSFENQRKFISNISHELRTPIAVMKGYLDIYRRMGGQDEALVDEAIEAIEEENENMRRMIDKLLFLARGDLEGFKVERGELDVRELLEKLRRDYSSFAGGPGINLNIVEGMKVFCDQNMVLQMLRSLVDNAIKYGRDSGIEIGGYTEEEKGILYVRDFGRGMTQEERKKVFERFYRGDKARNRDEGSMGLGLSIVSKLAEIHGCSIDVESKVGVGSTFRIVFQREERE</sequence>
<dbReference type="InterPro" id="IPR050351">
    <property type="entry name" value="BphY/WalK/GraS-like"/>
</dbReference>
<dbReference type="InterPro" id="IPR003661">
    <property type="entry name" value="HisK_dim/P_dom"/>
</dbReference>
<evidence type="ECO:0000256" key="8">
    <source>
        <dbReference type="SAM" id="Phobius"/>
    </source>
</evidence>
<name>A0A9W6GK32_9FUSO</name>
<evidence type="ECO:0000256" key="5">
    <source>
        <dbReference type="ARBA" id="ARBA00022679"/>
    </source>
</evidence>
<evidence type="ECO:0000256" key="2">
    <source>
        <dbReference type="ARBA" id="ARBA00004370"/>
    </source>
</evidence>
<gene>
    <name evidence="11" type="ORF">PM10SUCC1_07210</name>
</gene>
<dbReference type="CDD" id="cd00082">
    <property type="entry name" value="HisKA"/>
    <property type="match status" value="1"/>
</dbReference>
<dbReference type="InterPro" id="IPR005467">
    <property type="entry name" value="His_kinase_dom"/>
</dbReference>
<dbReference type="InterPro" id="IPR036097">
    <property type="entry name" value="HisK_dim/P_sf"/>
</dbReference>
<dbReference type="Proteomes" id="UP001144471">
    <property type="component" value="Unassembled WGS sequence"/>
</dbReference>
<dbReference type="SMART" id="SM00387">
    <property type="entry name" value="HATPase_c"/>
    <property type="match status" value="1"/>
</dbReference>
<evidence type="ECO:0000259" key="10">
    <source>
        <dbReference type="PROSITE" id="PS50885"/>
    </source>
</evidence>
<proteinExistence type="predicted"/>
<dbReference type="Gene3D" id="1.10.287.130">
    <property type="match status" value="1"/>
</dbReference>
<dbReference type="SUPFAM" id="SSF55874">
    <property type="entry name" value="ATPase domain of HSP90 chaperone/DNA topoisomerase II/histidine kinase"/>
    <property type="match status" value="1"/>
</dbReference>
<keyword evidence="12" id="KW-1185">Reference proteome</keyword>
<feature type="domain" description="Histidine kinase" evidence="9">
    <location>
        <begin position="241"/>
        <end position="455"/>
    </location>
</feature>
<dbReference type="AlphaFoldDB" id="A0A9W6GK32"/>
<keyword evidence="7" id="KW-0902">Two-component regulatory system</keyword>
<evidence type="ECO:0000313" key="11">
    <source>
        <dbReference type="EMBL" id="GLI55206.1"/>
    </source>
</evidence>
<dbReference type="InterPro" id="IPR003660">
    <property type="entry name" value="HAMP_dom"/>
</dbReference>
<feature type="transmembrane region" description="Helical" evidence="8">
    <location>
        <begin position="12"/>
        <end position="38"/>
    </location>
</feature>
<keyword evidence="6" id="KW-0418">Kinase</keyword>
<dbReference type="RefSeq" id="WP_281833532.1">
    <property type="nucleotide sequence ID" value="NZ_BSDY01000003.1"/>
</dbReference>